<dbReference type="RefSeq" id="WP_111897997.1">
    <property type="nucleotide sequence ID" value="NZ_CP033459.1"/>
</dbReference>
<dbReference type="Pfam" id="PF12741">
    <property type="entry name" value="SusD-like"/>
    <property type="match status" value="1"/>
</dbReference>
<reference evidence="2 3" key="1">
    <citation type="submission" date="2018-11" db="EMBL/GenBank/DDBJ databases">
        <authorList>
            <person name="Na S.W."/>
            <person name="Baik M."/>
        </authorList>
    </citation>
    <scope>NUCLEOTIDE SEQUENCE [LARGE SCALE GENOMIC DNA]</scope>
    <source>
        <strain evidence="2 3">E39</strain>
    </source>
</reference>
<dbReference type="Proteomes" id="UP000249375">
    <property type="component" value="Chromosome"/>
</dbReference>
<protein>
    <submittedName>
        <fullName evidence="2">SusD/RagB family nutrient-binding outer membrane lipoprotein</fullName>
    </submittedName>
</protein>
<feature type="signal peptide" evidence="1">
    <location>
        <begin position="1"/>
        <end position="20"/>
    </location>
</feature>
<dbReference type="Gene3D" id="1.25.40.390">
    <property type="match status" value="1"/>
</dbReference>
<accession>A0A5P8E7T7</accession>
<dbReference type="KEGG" id="alq:C7Y71_007790"/>
<dbReference type="EMBL" id="CP033459">
    <property type="protein sequence ID" value="QFQ12927.1"/>
    <property type="molecule type" value="Genomic_DNA"/>
</dbReference>
<dbReference type="OrthoDB" id="1387301at2"/>
<dbReference type="InterPro" id="IPR011990">
    <property type="entry name" value="TPR-like_helical_dom_sf"/>
</dbReference>
<feature type="chain" id="PRO_5024334561" evidence="1">
    <location>
        <begin position="21"/>
        <end position="603"/>
    </location>
</feature>
<dbReference type="PROSITE" id="PS51257">
    <property type="entry name" value="PROKAR_LIPOPROTEIN"/>
    <property type="match status" value="1"/>
</dbReference>
<organism evidence="2 3">
    <name type="scientific">Pseudoprevotella muciniphila</name>
    <dbReference type="NCBI Taxonomy" id="2133944"/>
    <lineage>
        <taxon>Bacteria</taxon>
        <taxon>Pseudomonadati</taxon>
        <taxon>Bacteroidota</taxon>
        <taxon>Bacteroidia</taxon>
        <taxon>Bacteroidales</taxon>
        <taxon>Prevotellaceae</taxon>
        <taxon>Pseudoprevotella</taxon>
    </lineage>
</organism>
<proteinExistence type="predicted"/>
<keyword evidence="3" id="KW-1185">Reference proteome</keyword>
<gene>
    <name evidence="2" type="ORF">C7Y71_007790</name>
</gene>
<keyword evidence="2" id="KW-0449">Lipoprotein</keyword>
<keyword evidence="1" id="KW-0732">Signal</keyword>
<evidence type="ECO:0000313" key="2">
    <source>
        <dbReference type="EMBL" id="QFQ12927.1"/>
    </source>
</evidence>
<sequence length="603" mass="67853">MKLYKTLSLFALAFGAISFAACVDYDEPTDEFNQTDINITDSVYHGKPDSIGYGTLPTEEAVDAATKKLETRFHQTITGQYAIRGGKNGDVPGPHAYQRQYSLGPDNYAQYTTVPHSDFMYGTLKSTYDISAEFNGGPNSSFIMVKNAIVPLINDPAIDTIPELKAIYLLLYDFAAQEVADIFGPFPYQNFKENFSNSPFVYQSLEVIYKKIVENIDDVIACLENFKNRPEWYQNKIMEQIWSYTVVLQHKYDPTQDIENWRRFANSLKLRMAMHIVKVNPTLAQTWAEEAVASGVIETTTDEAVLSPLMVGFTNPLLEIWNNWGDARLSASFESLLMSLNHPFAKSVFRKNSDPITNLKTGEVLPANTRIVGLREGIHPGQGQAYGNNQMIAYSSLVAENVAMAPLYLIKLSEVDFLRAEGALRGWNMGGDAKMFYERGIEYGYLNDRLIGDYAYTSALPEYMAQTEATPYIYQDPMGNVVDPKTGNSYLESVTKIGVAWNEGDSQETKLEKIITQKYIALFPNSWEAWGDMRRTGYPKVFPVMNADEGDGTLKYGDLIRRAPFPNTDDASVRDIDRTGLEALGGEDYQSTRLWWDVEGPNF</sequence>
<dbReference type="SUPFAM" id="SSF48452">
    <property type="entry name" value="TPR-like"/>
    <property type="match status" value="1"/>
</dbReference>
<dbReference type="InterPro" id="IPR024302">
    <property type="entry name" value="SusD-like"/>
</dbReference>
<name>A0A5P8E7T7_9BACT</name>
<dbReference type="AlphaFoldDB" id="A0A5P8E7T7"/>
<evidence type="ECO:0000313" key="3">
    <source>
        <dbReference type="Proteomes" id="UP000249375"/>
    </source>
</evidence>
<evidence type="ECO:0000256" key="1">
    <source>
        <dbReference type="SAM" id="SignalP"/>
    </source>
</evidence>